<dbReference type="InterPro" id="IPR051163">
    <property type="entry name" value="Sodium:Solute_Symporter_SSF"/>
</dbReference>
<evidence type="ECO:0000313" key="16">
    <source>
        <dbReference type="EMBL" id="MBB5066354.1"/>
    </source>
</evidence>
<dbReference type="Gene3D" id="3.40.710.10">
    <property type="entry name" value="DD-peptidase/beta-lactamase superfamily"/>
    <property type="match status" value="1"/>
</dbReference>
<keyword evidence="10" id="KW-0739">Sodium transport</keyword>
<dbReference type="PANTHER" id="PTHR42985">
    <property type="entry name" value="SODIUM-COUPLED MONOCARBOXYLATE TRANSPORTER"/>
    <property type="match status" value="1"/>
</dbReference>
<keyword evidence="9 12" id="KW-0472">Membrane</keyword>
<dbReference type="Pfam" id="PF20732">
    <property type="entry name" value="NamZ_C"/>
    <property type="match status" value="1"/>
</dbReference>
<evidence type="ECO:0000256" key="9">
    <source>
        <dbReference type="ARBA" id="ARBA00023136"/>
    </source>
</evidence>
<evidence type="ECO:0000256" key="12">
    <source>
        <dbReference type="SAM" id="Phobius"/>
    </source>
</evidence>
<feature type="transmembrane region" description="Helical" evidence="12">
    <location>
        <begin position="62"/>
        <end position="88"/>
    </location>
</feature>
<dbReference type="PANTHER" id="PTHR42985:SF47">
    <property type="entry name" value="INTEGRAL MEMBRANE TRANSPORT PROTEIN"/>
    <property type="match status" value="1"/>
</dbReference>
<evidence type="ECO:0000256" key="6">
    <source>
        <dbReference type="ARBA" id="ARBA00022989"/>
    </source>
</evidence>
<evidence type="ECO:0000259" key="14">
    <source>
        <dbReference type="Pfam" id="PF07075"/>
    </source>
</evidence>
<dbReference type="RefSeq" id="WP_184259835.1">
    <property type="nucleotide sequence ID" value="NZ_JACHIO010000027.1"/>
</dbReference>
<feature type="region of interest" description="Disordered" evidence="11">
    <location>
        <begin position="803"/>
        <end position="831"/>
    </location>
</feature>
<feature type="transmembrane region" description="Helical" evidence="12">
    <location>
        <begin position="193"/>
        <end position="215"/>
    </location>
</feature>
<dbReference type="InterPro" id="IPR012338">
    <property type="entry name" value="Beta-lactam/transpept-like"/>
</dbReference>
<comment type="subcellular location">
    <subcellularLocation>
        <location evidence="1">Cell membrane</location>
        <topology evidence="1">Multi-pass membrane protein</topology>
    </subcellularLocation>
</comment>
<dbReference type="Gene3D" id="1.20.1730.10">
    <property type="entry name" value="Sodium/glucose cotransporter"/>
    <property type="match status" value="1"/>
</dbReference>
<feature type="transmembrane region" description="Helical" evidence="12">
    <location>
        <begin position="289"/>
        <end position="316"/>
    </location>
</feature>
<feature type="compositionally biased region" description="Polar residues" evidence="11">
    <location>
        <begin position="1236"/>
        <end position="1249"/>
    </location>
</feature>
<feature type="domain" description="Beta-lactamase-related" evidence="13">
    <location>
        <begin position="565"/>
        <end position="979"/>
    </location>
</feature>
<feature type="transmembrane region" description="Helical" evidence="12">
    <location>
        <begin position="158"/>
        <end position="186"/>
    </location>
</feature>
<comment type="similarity">
    <text evidence="2">Belongs to the sodium:solute symporter (SSF) (TC 2.A.21) family.</text>
</comment>
<feature type="compositionally biased region" description="Basic and acidic residues" evidence="11">
    <location>
        <begin position="818"/>
        <end position="831"/>
    </location>
</feature>
<feature type="transmembrane region" description="Helical" evidence="12">
    <location>
        <begin position="420"/>
        <end position="441"/>
    </location>
</feature>
<dbReference type="EMBL" id="JACHIO010000027">
    <property type="protein sequence ID" value="MBB5066354.1"/>
    <property type="molecule type" value="Genomic_DNA"/>
</dbReference>
<evidence type="ECO:0000313" key="17">
    <source>
        <dbReference type="Proteomes" id="UP000584867"/>
    </source>
</evidence>
<sequence>MPNTIAALALGISSTRLSAFDLTLVAIYLIGITLFGLRFRGKSGGAKADRSLKNYFLANNTIPWWAIALSIVSAETSTLTIISIPGVAFAGDFGFLQVVIGYMLGRIVVAALFLPRYFAGEMLTAYQLIDQRFGPVLHKVTAALFLLTRAAAEGVRVFAVSIVVGIAIGTRDILSIAIISALTLLYTFEGGMAAVIWTDVVQMAIYVGGTLVALLTLGSHVNGGWAHIHAVASAAGKFHMLDFSMNLTKNYTFWAGVLGGTFLTMASHGTDQLMVQRMLAARNLRESRLAILSSGVVIFAQFAFFLLIGVGLYVFYGQHPATFASSDRIFPTFIVREMPIGIAGLLVAAILAAAMSNLSAALNSLSSTTVVDFYMHLRPQADDRERAIISKSSTVLWALVLFAIAVYSVGVGGKGHVVEIGLSIASVAYGCLLGVFLLGTLTRFATEIGAIIGMVCGFALNLWLWQGVFPVHLGSITVPHVAFTWYVLIGALATFAIGSLSSLIFRKQSQQSRMALANALPLLFLPLLFLLSFRGVAEEPAVRQGPAPMQTTTADFTPISTLLNDAIAAHKLPGAVVVVGHGGHIVFKQAYGVRKLAGEPGLDGNPSPAEPMTEDTIFDMASLTKCLSTATAVMQLYEQGKLQFDDPIQKYLPAFNATNDAQRAQVTIRMLLTHTSGEAPDVNQKDAWGLAAPDKAEGFHRALTTPLQSAPGAVFRYSDINFILLGDLVETLSGESLDVYAQEHIYKPLGMTETRYLPLAKACGPHQVIGSAIAWQRTPPGHMLFACPQGDWSTSLLSRIAPTAHDDEGKSDPATNPDFDRLLRGSVHDPSTRRMGGVAGHAGVFSTAADVSLFAQGLLDRLAGRPSNFPLKQSTLELMTTPEQPGHNSQQLTKANAAERAAIAAGMKPSAPLLAPMYPAIKEQDLRGYGWDIDTAFSKPRGSVFPIGSFGHTGFTGTTLWMDPGSNTYVILLANAIHPRGNPPISNLRGEFASAAAKALHLYESGTTAGIPSSHTLTGIDVLEQTHNAALRELASRHHGQARLGLLTNQTGLDSQGRRTVDILHSPDLSEDKIHLVTLFSPEHGIFGKQDTTSIAAEVDPATGLHVTSLYGAKDVDRRPSHEQLKDLDAVVIDLQDAGVRFYTYEAVTGYFLEAAAREKNEFHHDLEILVLDRPNLIGGEQVQGPISDAGLESYTDYMPLPVRNGLTLGELAQYINGEATSTLTHTDALFAPTEPAQNTSSPRATHTPSRPFKAAASGKGLGAHLTVIPMQHWTRAAYFDETGLPWVNPSPNLRSVTAATLYPGIGLLETTNVSVGRGTATPFELFGAGVPARDSKTGAQKPAWFKAADVAAALNARNIPGVTFTATTAAIAEDTNHYPFHAQTIEAVRVTLTDRKALDSPAMGIEILSVLHRLYPEQFQVEKAMRLVVNRATMDALERGDDPRTIVASWQPSLHDFMDRRAAYLLYQ</sequence>
<evidence type="ECO:0000256" key="8">
    <source>
        <dbReference type="ARBA" id="ARBA00023065"/>
    </source>
</evidence>
<accession>A0A7W7ZUE5</accession>
<feature type="transmembrane region" description="Helical" evidence="12">
    <location>
        <begin position="251"/>
        <end position="268"/>
    </location>
</feature>
<dbReference type="GO" id="GO:0015293">
    <property type="term" value="F:symporter activity"/>
    <property type="evidence" value="ECO:0007669"/>
    <property type="project" value="TreeGrafter"/>
</dbReference>
<keyword evidence="6 12" id="KW-1133">Transmembrane helix</keyword>
<dbReference type="InterPro" id="IPR048503">
    <property type="entry name" value="NamZ_C"/>
</dbReference>
<dbReference type="Gene3D" id="3.40.50.12170">
    <property type="entry name" value="Uncharacterised protein PF07075, DUF1343"/>
    <property type="match status" value="1"/>
</dbReference>
<feature type="transmembrane region" description="Helical" evidence="12">
    <location>
        <begin position="20"/>
        <end position="41"/>
    </location>
</feature>
<organism evidence="16 17">
    <name type="scientific">Granulicella mallensis</name>
    <dbReference type="NCBI Taxonomy" id="940614"/>
    <lineage>
        <taxon>Bacteria</taxon>
        <taxon>Pseudomonadati</taxon>
        <taxon>Acidobacteriota</taxon>
        <taxon>Terriglobia</taxon>
        <taxon>Terriglobales</taxon>
        <taxon>Acidobacteriaceae</taxon>
        <taxon>Granulicella</taxon>
    </lineage>
</organism>
<dbReference type="Proteomes" id="UP000584867">
    <property type="component" value="Unassembled WGS sequence"/>
</dbReference>
<proteinExistence type="inferred from homology"/>
<dbReference type="Pfam" id="PF07075">
    <property type="entry name" value="NamZ_N"/>
    <property type="match status" value="1"/>
</dbReference>
<feature type="transmembrane region" description="Helical" evidence="12">
    <location>
        <begin position="448"/>
        <end position="465"/>
    </location>
</feature>
<feature type="transmembrane region" description="Helical" evidence="12">
    <location>
        <begin position="517"/>
        <end position="537"/>
    </location>
</feature>
<feature type="domain" description="Peptidoglycan beta-N-acetylmuramidase NamZ C-terminal" evidence="15">
    <location>
        <begin position="1302"/>
        <end position="1468"/>
    </location>
</feature>
<dbReference type="CDD" id="cd11493">
    <property type="entry name" value="SLC5sbd_NIS-like_u1"/>
    <property type="match status" value="1"/>
</dbReference>
<dbReference type="InterPro" id="IPR038377">
    <property type="entry name" value="Na/Glc_symporter_sf"/>
</dbReference>
<feature type="transmembrane region" description="Helical" evidence="12">
    <location>
        <begin position="94"/>
        <end position="115"/>
    </location>
</feature>
<dbReference type="Pfam" id="PF00474">
    <property type="entry name" value="SSF"/>
    <property type="match status" value="1"/>
</dbReference>
<evidence type="ECO:0000256" key="2">
    <source>
        <dbReference type="ARBA" id="ARBA00006434"/>
    </source>
</evidence>
<dbReference type="InterPro" id="IPR001734">
    <property type="entry name" value="Na/solute_symporter"/>
</dbReference>
<reference evidence="16 17" key="1">
    <citation type="submission" date="2020-08" db="EMBL/GenBank/DDBJ databases">
        <title>Genomic Encyclopedia of Type Strains, Phase IV (KMG-V): Genome sequencing to study the core and pangenomes of soil and plant-associated prokaryotes.</title>
        <authorList>
            <person name="Whitman W."/>
        </authorList>
    </citation>
    <scope>NUCLEOTIDE SEQUENCE [LARGE SCALE GENOMIC DNA]</scope>
    <source>
        <strain evidence="16 17">X5P3</strain>
    </source>
</reference>
<feature type="transmembrane region" description="Helical" evidence="12">
    <location>
        <begin position="340"/>
        <end position="366"/>
    </location>
</feature>
<feature type="transmembrane region" description="Helical" evidence="12">
    <location>
        <begin position="387"/>
        <end position="408"/>
    </location>
</feature>
<keyword evidence="8" id="KW-0406">Ion transport</keyword>
<dbReference type="GO" id="GO:0005886">
    <property type="term" value="C:plasma membrane"/>
    <property type="evidence" value="ECO:0007669"/>
    <property type="project" value="UniProtKB-SubCell"/>
</dbReference>
<comment type="caution">
    <text evidence="16">The sequence shown here is derived from an EMBL/GenBank/DDBJ whole genome shotgun (WGS) entry which is preliminary data.</text>
</comment>
<keyword evidence="7" id="KW-0915">Sodium</keyword>
<evidence type="ECO:0000256" key="1">
    <source>
        <dbReference type="ARBA" id="ARBA00004651"/>
    </source>
</evidence>
<name>A0A7W7ZUE5_9BACT</name>
<dbReference type="InterPro" id="IPR048502">
    <property type="entry name" value="NamZ_N"/>
</dbReference>
<dbReference type="Pfam" id="PF00144">
    <property type="entry name" value="Beta-lactamase"/>
    <property type="match status" value="1"/>
</dbReference>
<gene>
    <name evidence="16" type="ORF">HDF15_004731</name>
</gene>
<evidence type="ECO:0000256" key="3">
    <source>
        <dbReference type="ARBA" id="ARBA00022448"/>
    </source>
</evidence>
<evidence type="ECO:0000256" key="7">
    <source>
        <dbReference type="ARBA" id="ARBA00023053"/>
    </source>
</evidence>
<evidence type="ECO:0000256" key="11">
    <source>
        <dbReference type="SAM" id="MobiDB-lite"/>
    </source>
</evidence>
<dbReference type="SUPFAM" id="SSF56601">
    <property type="entry name" value="beta-lactamase/transpeptidase-like"/>
    <property type="match status" value="1"/>
</dbReference>
<evidence type="ECO:0000259" key="13">
    <source>
        <dbReference type="Pfam" id="PF00144"/>
    </source>
</evidence>
<feature type="transmembrane region" description="Helical" evidence="12">
    <location>
        <begin position="485"/>
        <end position="505"/>
    </location>
</feature>
<keyword evidence="5 12" id="KW-0812">Transmembrane</keyword>
<evidence type="ECO:0000256" key="5">
    <source>
        <dbReference type="ARBA" id="ARBA00022692"/>
    </source>
</evidence>
<dbReference type="GO" id="GO:0006814">
    <property type="term" value="P:sodium ion transport"/>
    <property type="evidence" value="ECO:0007669"/>
    <property type="project" value="UniProtKB-KW"/>
</dbReference>
<dbReference type="InterPro" id="IPR001466">
    <property type="entry name" value="Beta-lactam-related"/>
</dbReference>
<evidence type="ECO:0000256" key="10">
    <source>
        <dbReference type="ARBA" id="ARBA00023201"/>
    </source>
</evidence>
<evidence type="ECO:0000259" key="15">
    <source>
        <dbReference type="Pfam" id="PF20732"/>
    </source>
</evidence>
<evidence type="ECO:0000256" key="4">
    <source>
        <dbReference type="ARBA" id="ARBA00022475"/>
    </source>
</evidence>
<keyword evidence="3" id="KW-0813">Transport</keyword>
<protein>
    <submittedName>
        <fullName evidence="16">SSS family transporter</fullName>
    </submittedName>
</protein>
<dbReference type="NCBIfam" id="TIGR00813">
    <property type="entry name" value="sss"/>
    <property type="match status" value="1"/>
</dbReference>
<feature type="region of interest" description="Disordered" evidence="11">
    <location>
        <begin position="1234"/>
        <end position="1256"/>
    </location>
</feature>
<feature type="domain" description="Peptidoglycan beta-N-acetylmuramidase NamZ N-terminal" evidence="14">
    <location>
        <begin position="1045"/>
        <end position="1297"/>
    </location>
</feature>
<keyword evidence="4" id="KW-1003">Cell membrane</keyword>
<dbReference type="Gene3D" id="3.90.1150.140">
    <property type="match status" value="1"/>
</dbReference>
<dbReference type="PROSITE" id="PS50283">
    <property type="entry name" value="NA_SOLUT_SYMP_3"/>
    <property type="match status" value="1"/>
</dbReference>